<feature type="compositionally biased region" description="Pro residues" evidence="1">
    <location>
        <begin position="68"/>
        <end position="84"/>
    </location>
</feature>
<evidence type="ECO:0000313" key="2">
    <source>
        <dbReference type="EMBL" id="KAF6828609.1"/>
    </source>
</evidence>
<feature type="compositionally biased region" description="Polar residues" evidence="1">
    <location>
        <begin position="34"/>
        <end position="50"/>
    </location>
</feature>
<feature type="compositionally biased region" description="Polar residues" evidence="1">
    <location>
        <begin position="113"/>
        <end position="134"/>
    </location>
</feature>
<evidence type="ECO:0000313" key="3">
    <source>
        <dbReference type="Proteomes" id="UP000639643"/>
    </source>
</evidence>
<reference evidence="2" key="1">
    <citation type="journal article" date="2020" name="Phytopathology">
        <title>Genome Sequence Resources of Colletotrichum truncatum, C. plurivorum, C. musicola, and C. sojae: Four Species Pathogenic to Soybean (Glycine max).</title>
        <authorList>
            <person name="Rogerio F."/>
            <person name="Boufleur T.R."/>
            <person name="Ciampi-Guillardi M."/>
            <person name="Sukno S.A."/>
            <person name="Thon M.R."/>
            <person name="Massola Junior N.S."/>
            <person name="Baroncelli R."/>
        </authorList>
    </citation>
    <scope>NUCLEOTIDE SEQUENCE</scope>
    <source>
        <strain evidence="2">LFN0074</strain>
    </source>
</reference>
<proteinExistence type="predicted"/>
<feature type="compositionally biased region" description="Low complexity" evidence="1">
    <location>
        <begin position="374"/>
        <end position="393"/>
    </location>
</feature>
<accession>A0A8H6KBM2</accession>
<dbReference type="EMBL" id="WIGM01000333">
    <property type="protein sequence ID" value="KAF6828609.1"/>
    <property type="molecule type" value="Genomic_DNA"/>
</dbReference>
<feature type="compositionally biased region" description="Polar residues" evidence="1">
    <location>
        <begin position="257"/>
        <end position="267"/>
    </location>
</feature>
<protein>
    <submittedName>
        <fullName evidence="2">Uncharacterized protein</fullName>
    </submittedName>
</protein>
<feature type="compositionally biased region" description="Basic and acidic residues" evidence="1">
    <location>
        <begin position="240"/>
        <end position="250"/>
    </location>
</feature>
<evidence type="ECO:0000256" key="1">
    <source>
        <dbReference type="SAM" id="MobiDB-lite"/>
    </source>
</evidence>
<feature type="compositionally biased region" description="Polar residues" evidence="1">
    <location>
        <begin position="440"/>
        <end position="452"/>
    </location>
</feature>
<feature type="region of interest" description="Disordered" evidence="1">
    <location>
        <begin position="620"/>
        <end position="652"/>
    </location>
</feature>
<name>A0A8H6KBM2_9PEZI</name>
<dbReference type="OrthoDB" id="5425130at2759"/>
<comment type="caution">
    <text evidence="2">The sequence shown here is derived from an EMBL/GenBank/DDBJ whole genome shotgun (WGS) entry which is preliminary data.</text>
</comment>
<feature type="compositionally biased region" description="Basic and acidic residues" evidence="1">
    <location>
        <begin position="155"/>
        <end position="164"/>
    </location>
</feature>
<organism evidence="2 3">
    <name type="scientific">Colletotrichum musicola</name>
    <dbReference type="NCBI Taxonomy" id="2175873"/>
    <lineage>
        <taxon>Eukaryota</taxon>
        <taxon>Fungi</taxon>
        <taxon>Dikarya</taxon>
        <taxon>Ascomycota</taxon>
        <taxon>Pezizomycotina</taxon>
        <taxon>Sordariomycetes</taxon>
        <taxon>Hypocreomycetidae</taxon>
        <taxon>Glomerellales</taxon>
        <taxon>Glomerellaceae</taxon>
        <taxon>Colletotrichum</taxon>
        <taxon>Colletotrichum orchidearum species complex</taxon>
    </lineage>
</organism>
<keyword evidence="3" id="KW-1185">Reference proteome</keyword>
<gene>
    <name evidence="2" type="ORF">CMUS01_08515</name>
</gene>
<sequence length="652" mass="70442">MDFLRSSSRKGRSRFSKALPVPPTPAPAPPEPAQVSSPTTPNSYGRSKQLPTIPPVQSPRYPVMSDKPLPPPQPLNQSLPPLPPLETKALPFMNIQRRPVAKPAAPPPPVQPEQHSPTGSIGSLLSAYSRSSGESLMRSADGSASQRDSAPKYAPEQDRTRDAKVMTPTSLSSGDYEGTYSHLGAQRFTDNKDLPPAPAFDTEMAPPPPAKSAHAAAADSPTSFASPSLPQRPIWRRRSVKSDRNIEVPDLKLAVSHGSTAASQPNTAQPSSYSAAAPPPAQQQFPPRTTSGLPGRNIRPVQQQNQAPAPRPADNEMGQEVSRLRNKVSRVRGEEGPSVGASNSDTALSPTQRLPTPDYEKEDVKTPVVDTVVSPISPASSPEPAPEQAASEAKPPPIPRKAVTARNIHNAQSLPQLRVDEPVTSSEAPPTVTRDFAISPLSSPEAQGQQGQFPPRKASNHQRAAQPQPAAPHDHDHAYAHAHAHAPVPVQQPGGGMRPASRPGQGQEAVEYRELKEKDLPPADPRASFFPITTPEPPSPSIIYNARPLKESMLDCYVRHRVMDRTRNRNYALTCQTCGKADTEDRFKCQWCYVRMCASCFKIFNGERRDLRKLLAHLEGNPQSSDSQGPAAPTEEFPAEHQPNAEQPIIAA</sequence>
<feature type="region of interest" description="Disordered" evidence="1">
    <location>
        <begin position="1"/>
        <end position="509"/>
    </location>
</feature>
<feature type="compositionally biased region" description="Low complexity" evidence="1">
    <location>
        <begin position="268"/>
        <end position="287"/>
    </location>
</feature>
<feature type="compositionally biased region" description="Pro residues" evidence="1">
    <location>
        <begin position="20"/>
        <end position="32"/>
    </location>
</feature>
<dbReference type="AlphaFoldDB" id="A0A8H6KBM2"/>
<feature type="compositionally biased region" description="Polar residues" evidence="1">
    <location>
        <begin position="340"/>
        <end position="354"/>
    </location>
</feature>
<feature type="compositionally biased region" description="Low complexity" evidence="1">
    <location>
        <begin position="211"/>
        <end position="228"/>
    </location>
</feature>
<dbReference type="Proteomes" id="UP000639643">
    <property type="component" value="Unassembled WGS sequence"/>
</dbReference>